<evidence type="ECO:0000313" key="2">
    <source>
        <dbReference type="Proteomes" id="UP000279909"/>
    </source>
</evidence>
<sequence>MDNLKPSDVKSIKNIIRKARKAKSLSEINHYNEQLKRIDAKNRRKAVTNNILARYKNSESL</sequence>
<dbReference type="RefSeq" id="WP_122973593.1">
    <property type="nucleotide sequence ID" value="NZ_RHLQ01000071.1"/>
</dbReference>
<gene>
    <name evidence="1" type="ORF">EC501_17290</name>
</gene>
<accession>A0A3M8H154</accession>
<dbReference type="AlphaFoldDB" id="A0A3M8H154"/>
<evidence type="ECO:0000313" key="1">
    <source>
        <dbReference type="EMBL" id="RNC96217.1"/>
    </source>
</evidence>
<protein>
    <submittedName>
        <fullName evidence="1">Uncharacterized protein</fullName>
    </submittedName>
</protein>
<proteinExistence type="predicted"/>
<comment type="caution">
    <text evidence="1">The sequence shown here is derived from an EMBL/GenBank/DDBJ whole genome shotgun (WGS) entry which is preliminary data.</text>
</comment>
<keyword evidence="2" id="KW-1185">Reference proteome</keyword>
<name>A0A3M8H154_9BACI</name>
<dbReference type="Proteomes" id="UP000279909">
    <property type="component" value="Unassembled WGS sequence"/>
</dbReference>
<dbReference type="EMBL" id="RHLQ01000071">
    <property type="protein sequence ID" value="RNC96217.1"/>
    <property type="molecule type" value="Genomic_DNA"/>
</dbReference>
<reference evidence="1 2" key="1">
    <citation type="journal article" date="2014" name="Int. J. Syst. Evol. Microbiol.">
        <title>Lysinibacillus halotolerans sp. nov., isolated from saline-alkaline soil.</title>
        <authorList>
            <person name="Kong D."/>
            <person name="Wang Y."/>
            <person name="Zhao B."/>
            <person name="Li Y."/>
            <person name="Song J."/>
            <person name="Zhai Y."/>
            <person name="Zhang C."/>
            <person name="Wang H."/>
            <person name="Chen X."/>
            <person name="Zhao B."/>
            <person name="Ruan Z."/>
        </authorList>
    </citation>
    <scope>NUCLEOTIDE SEQUENCE [LARGE SCALE GENOMIC DNA]</scope>
    <source>
        <strain evidence="1 2">MCCC 1A12703</strain>
    </source>
</reference>
<organism evidence="1 2">
    <name type="scientific">Lysinibacillus halotolerans</name>
    <dbReference type="NCBI Taxonomy" id="1368476"/>
    <lineage>
        <taxon>Bacteria</taxon>
        <taxon>Bacillati</taxon>
        <taxon>Bacillota</taxon>
        <taxon>Bacilli</taxon>
        <taxon>Bacillales</taxon>
        <taxon>Bacillaceae</taxon>
        <taxon>Lysinibacillus</taxon>
    </lineage>
</organism>